<reference evidence="2 3" key="1">
    <citation type="submission" date="2021-05" db="EMBL/GenBank/DDBJ databases">
        <title>Draft Genome Sequences of Clinical Respiratory Isolates of Mycobacterium goodii Recovered in Ireland.</title>
        <authorList>
            <person name="Flanagan P.R."/>
            <person name="Mok S."/>
            <person name="Roycroft E."/>
            <person name="Rogers T.R."/>
            <person name="Fitzgibbon M."/>
        </authorList>
    </citation>
    <scope>NUCLEOTIDE SEQUENCE [LARGE SCALE GENOMIC DNA]</scope>
    <source>
        <strain evidence="2 3">14IE55</strain>
    </source>
</reference>
<name>A0ABS6HLA8_MYCGD</name>
<feature type="transmembrane region" description="Helical" evidence="1">
    <location>
        <begin position="31"/>
        <end position="50"/>
    </location>
</feature>
<keyword evidence="1" id="KW-1133">Transmembrane helix</keyword>
<keyword evidence="1" id="KW-0472">Membrane</keyword>
<keyword evidence="3" id="KW-1185">Reference proteome</keyword>
<proteinExistence type="predicted"/>
<accession>A0ABS6HLA8</accession>
<dbReference type="Proteomes" id="UP000696413">
    <property type="component" value="Unassembled WGS sequence"/>
</dbReference>
<dbReference type="RefSeq" id="WP_139308282.1">
    <property type="nucleotide sequence ID" value="NZ_JAHBOL010000028.1"/>
</dbReference>
<evidence type="ECO:0000313" key="3">
    <source>
        <dbReference type="Proteomes" id="UP000696413"/>
    </source>
</evidence>
<evidence type="ECO:0000256" key="1">
    <source>
        <dbReference type="SAM" id="Phobius"/>
    </source>
</evidence>
<keyword evidence="1" id="KW-0812">Transmembrane</keyword>
<organism evidence="2 3">
    <name type="scientific">Mycolicibacterium goodii</name>
    <name type="common">Mycobacterium goodii</name>
    <dbReference type="NCBI Taxonomy" id="134601"/>
    <lineage>
        <taxon>Bacteria</taxon>
        <taxon>Bacillati</taxon>
        <taxon>Actinomycetota</taxon>
        <taxon>Actinomycetes</taxon>
        <taxon>Mycobacteriales</taxon>
        <taxon>Mycobacteriaceae</taxon>
        <taxon>Mycolicibacterium</taxon>
    </lineage>
</organism>
<evidence type="ECO:0000313" key="2">
    <source>
        <dbReference type="EMBL" id="MBU8823008.1"/>
    </source>
</evidence>
<gene>
    <name evidence="2" type="ORF">KL859_08965</name>
</gene>
<comment type="caution">
    <text evidence="2">The sequence shown here is derived from an EMBL/GenBank/DDBJ whole genome shotgun (WGS) entry which is preliminary data.</text>
</comment>
<dbReference type="EMBL" id="JAHBOM010000006">
    <property type="protein sequence ID" value="MBU8823008.1"/>
    <property type="molecule type" value="Genomic_DNA"/>
</dbReference>
<sequence length="101" mass="10950">MHDIDRQDELRAGRRPLAVVLKIRVAPQKTASAVCALVLFIAMGASAFAIRRVDAATHTQSTADYPLATYIVNKAPRELSSPSARPTFKATVSGKRKTLLC</sequence>
<protein>
    <submittedName>
        <fullName evidence="2">Uncharacterized protein</fullName>
    </submittedName>
</protein>